<protein>
    <submittedName>
        <fullName evidence="1">(salmon louse) hypothetical protein</fullName>
    </submittedName>
</protein>
<dbReference type="Proteomes" id="UP000675881">
    <property type="component" value="Chromosome 2"/>
</dbReference>
<dbReference type="AlphaFoldDB" id="A0A7R8CMN4"/>
<gene>
    <name evidence="1" type="ORF">LSAA_6537</name>
</gene>
<dbReference type="EMBL" id="HG994581">
    <property type="protein sequence ID" value="CAF2867312.1"/>
    <property type="molecule type" value="Genomic_DNA"/>
</dbReference>
<accession>A0A7R8CMN4</accession>
<evidence type="ECO:0000313" key="1">
    <source>
        <dbReference type="EMBL" id="CAF2867312.1"/>
    </source>
</evidence>
<reference evidence="1" key="1">
    <citation type="submission" date="2021-02" db="EMBL/GenBank/DDBJ databases">
        <authorList>
            <person name="Bekaert M."/>
        </authorList>
    </citation>
    <scope>NUCLEOTIDE SEQUENCE</scope>
    <source>
        <strain evidence="1">IoA-00</strain>
    </source>
</reference>
<sequence>MMTQDINSNAINYVAKSPVYVKLVFVQPPLNSTDNEYSLFSFIIRPDNFSRKFVDQKMNDIFNTSTTSMNVKFISCPFLYAIDPYMSDLESNQGAIASTLEKNTQY</sequence>
<evidence type="ECO:0000313" key="2">
    <source>
        <dbReference type="Proteomes" id="UP000675881"/>
    </source>
</evidence>
<organism evidence="1 2">
    <name type="scientific">Lepeophtheirus salmonis</name>
    <name type="common">Salmon louse</name>
    <name type="synonym">Caligus salmonis</name>
    <dbReference type="NCBI Taxonomy" id="72036"/>
    <lineage>
        <taxon>Eukaryota</taxon>
        <taxon>Metazoa</taxon>
        <taxon>Ecdysozoa</taxon>
        <taxon>Arthropoda</taxon>
        <taxon>Crustacea</taxon>
        <taxon>Multicrustacea</taxon>
        <taxon>Hexanauplia</taxon>
        <taxon>Copepoda</taxon>
        <taxon>Siphonostomatoida</taxon>
        <taxon>Caligidae</taxon>
        <taxon>Lepeophtheirus</taxon>
    </lineage>
</organism>
<name>A0A7R8CMN4_LEPSM</name>
<proteinExistence type="predicted"/>
<keyword evidence="2" id="KW-1185">Reference proteome</keyword>